<feature type="domain" description="Regulatory protein YycH" evidence="2">
    <location>
        <begin position="7"/>
        <end position="428"/>
    </location>
</feature>
<name>A0A544SU66_9BACI</name>
<organism evidence="3 4">
    <name type="scientific">Psychrobacillus lasiicapitis</name>
    <dbReference type="NCBI Taxonomy" id="1636719"/>
    <lineage>
        <taxon>Bacteria</taxon>
        <taxon>Bacillati</taxon>
        <taxon>Bacillota</taxon>
        <taxon>Bacilli</taxon>
        <taxon>Bacillales</taxon>
        <taxon>Bacillaceae</taxon>
        <taxon>Psychrobacillus</taxon>
    </lineage>
</organism>
<accession>A0A544SU66</accession>
<dbReference type="EMBL" id="VDGH01000015">
    <property type="protein sequence ID" value="TQR08683.1"/>
    <property type="molecule type" value="Genomic_DNA"/>
</dbReference>
<dbReference type="Pfam" id="PF07435">
    <property type="entry name" value="YycH"/>
    <property type="match status" value="1"/>
</dbReference>
<dbReference type="Proteomes" id="UP000317316">
    <property type="component" value="Unassembled WGS sequence"/>
</dbReference>
<evidence type="ECO:0000313" key="4">
    <source>
        <dbReference type="Proteomes" id="UP000317316"/>
    </source>
</evidence>
<protein>
    <recommendedName>
        <fullName evidence="2">Regulatory protein YycH domain-containing protein</fullName>
    </recommendedName>
</protein>
<proteinExistence type="predicted"/>
<comment type="caution">
    <text evidence="3">The sequence shown here is derived from an EMBL/GenBank/DDBJ whole genome shotgun (WGS) entry which is preliminary data.</text>
</comment>
<dbReference type="InterPro" id="IPR009996">
    <property type="entry name" value="YycH"/>
</dbReference>
<evidence type="ECO:0000256" key="1">
    <source>
        <dbReference type="SAM" id="Phobius"/>
    </source>
</evidence>
<keyword evidence="1" id="KW-0812">Transmembrane</keyword>
<sequence>MGLKYIEQVKSFILLLLILLSLTLTFSIWTYSPSYDLSGTPVVDIAIAEKKKLEDVVKPYRLLLSQEASFKGSDNTRIIEDVLNWMTKWEIQTVELLNNQASDQQINDYIKTPNALTFFFPAEVPFKIYNNILTFNDYNLPNASFDRLTVDWGKDTRGQMNLYFINTITKKVYMASIGQANQEDFISRLKNETMDLPVYNEIVREKRLSLYVSASPKAIPSYTYIEEEIAPEKFKNALFANPSLVRSNPLGTSGREYSDDSALMNVDYLLKRLSYVYPASESDKVGKPDELIQQSLNFINEHSGWTDDYRYSKINNSTKQVSYQLYFHGMPVFSKDPETEISVHWGTNRVYRYIRPYVSIADTLRQGEIPLRSGQDIYDLIHALHENKVLSIDDITIGYNLSRNDQQRIVDLEPSWYYLSNGSWTRITPELLGGGKFGLE</sequence>
<dbReference type="AlphaFoldDB" id="A0A544SU66"/>
<keyword evidence="4" id="KW-1185">Reference proteome</keyword>
<evidence type="ECO:0000259" key="2">
    <source>
        <dbReference type="Pfam" id="PF07435"/>
    </source>
</evidence>
<dbReference type="OrthoDB" id="2382185at2"/>
<gene>
    <name evidence="3" type="ORF">FG382_20955</name>
</gene>
<dbReference type="InterPro" id="IPR042274">
    <property type="entry name" value="YycH/YycI_2"/>
</dbReference>
<keyword evidence="1" id="KW-0472">Membrane</keyword>
<dbReference type="CDD" id="cd15787">
    <property type="entry name" value="YycH_N"/>
    <property type="match status" value="1"/>
</dbReference>
<reference evidence="3 4" key="1">
    <citation type="submission" date="2019-05" db="EMBL/GenBank/DDBJ databases">
        <title>Psychrobacillus vulpis sp. nov., a new species isolated from feces of a red fox that inhabits in The Tablas de Daimiel Natural Park, Albacete, Spain.</title>
        <authorList>
            <person name="Rodriguez M."/>
            <person name="Reina J.C."/>
            <person name="Bejar V."/>
            <person name="Llamas I."/>
        </authorList>
    </citation>
    <scope>NUCLEOTIDE SEQUENCE [LARGE SCALE GENOMIC DNA]</scope>
    <source>
        <strain evidence="3 4">NEAU-3TGS17</strain>
    </source>
</reference>
<feature type="transmembrane region" description="Helical" evidence="1">
    <location>
        <begin position="12"/>
        <end position="31"/>
    </location>
</feature>
<dbReference type="Gene3D" id="3.30.310.160">
    <property type="entry name" value="YycH protein, domain 2"/>
    <property type="match status" value="1"/>
</dbReference>
<keyword evidence="1" id="KW-1133">Transmembrane helix</keyword>
<dbReference type="RefSeq" id="WP_142540797.1">
    <property type="nucleotide sequence ID" value="NZ_BMIE01000009.1"/>
</dbReference>
<evidence type="ECO:0000313" key="3">
    <source>
        <dbReference type="EMBL" id="TQR08683.1"/>
    </source>
</evidence>